<protein>
    <submittedName>
        <fullName evidence="1">SDR family NAD(P)-dependent oxidoreductase</fullName>
    </submittedName>
</protein>
<dbReference type="InterPro" id="IPR036291">
    <property type="entry name" value="NAD(P)-bd_dom_sf"/>
</dbReference>
<dbReference type="InterPro" id="IPR002347">
    <property type="entry name" value="SDR_fam"/>
</dbReference>
<organism evidence="1 2">
    <name type="scientific">Roseateles agri</name>
    <dbReference type="NCBI Taxonomy" id="3098619"/>
    <lineage>
        <taxon>Bacteria</taxon>
        <taxon>Pseudomonadati</taxon>
        <taxon>Pseudomonadota</taxon>
        <taxon>Betaproteobacteria</taxon>
        <taxon>Burkholderiales</taxon>
        <taxon>Sphaerotilaceae</taxon>
        <taxon>Roseateles</taxon>
    </lineage>
</organism>
<dbReference type="Proteomes" id="UP001285263">
    <property type="component" value="Unassembled WGS sequence"/>
</dbReference>
<reference evidence="1 2" key="1">
    <citation type="submission" date="2023-11" db="EMBL/GenBank/DDBJ databases">
        <title>Paucibacter sp. nov., isolated from fresh soil in Korea.</title>
        <authorList>
            <person name="Le N.T.T."/>
        </authorList>
    </citation>
    <scope>NUCLEOTIDE SEQUENCE [LARGE SCALE GENOMIC DNA]</scope>
    <source>
        <strain evidence="1 2">R3-3</strain>
    </source>
</reference>
<sequence>MNKPTILVTGATKGIGRALSQRLHESGHTIIRIARNVAAPFPGRLITVNLSDSASA</sequence>
<dbReference type="RefSeq" id="WP_320424341.1">
    <property type="nucleotide sequence ID" value="NZ_JAXCLA010000005.1"/>
</dbReference>
<comment type="caution">
    <text evidence="1">The sequence shown here is derived from an EMBL/GenBank/DDBJ whole genome shotgun (WGS) entry which is preliminary data.</text>
</comment>
<evidence type="ECO:0000313" key="1">
    <source>
        <dbReference type="EMBL" id="MDY0746434.1"/>
    </source>
</evidence>
<proteinExistence type="predicted"/>
<dbReference type="SUPFAM" id="SSF51735">
    <property type="entry name" value="NAD(P)-binding Rossmann-fold domains"/>
    <property type="match status" value="1"/>
</dbReference>
<dbReference type="Pfam" id="PF00106">
    <property type="entry name" value="adh_short"/>
    <property type="match status" value="1"/>
</dbReference>
<dbReference type="EMBL" id="JAXCLA010000005">
    <property type="protein sequence ID" value="MDY0746434.1"/>
    <property type="molecule type" value="Genomic_DNA"/>
</dbReference>
<dbReference type="Gene3D" id="3.40.50.720">
    <property type="entry name" value="NAD(P)-binding Rossmann-like Domain"/>
    <property type="match status" value="1"/>
</dbReference>
<gene>
    <name evidence="1" type="ORF">SNE35_18120</name>
</gene>
<evidence type="ECO:0000313" key="2">
    <source>
        <dbReference type="Proteomes" id="UP001285263"/>
    </source>
</evidence>
<keyword evidence="2" id="KW-1185">Reference proteome</keyword>
<name>A0ABU5DJG1_9BURK</name>
<accession>A0ABU5DJG1</accession>